<protein>
    <submittedName>
        <fullName evidence="10">Disease resistance protein At1g58400</fullName>
    </submittedName>
</protein>
<keyword evidence="5" id="KW-0611">Plant defense</keyword>
<evidence type="ECO:0000313" key="9">
    <source>
        <dbReference type="Proteomes" id="UP001652660"/>
    </source>
</evidence>
<gene>
    <name evidence="10" type="primary">LOC113737954</name>
</gene>
<keyword evidence="9" id="KW-1185">Reference proteome</keyword>
<sequence>MLRNSSIMGITVNIRNLLAFAKCLVVIDDLWLLDYLDWLNPQLHGMLEFIVKRCKGIPLAINVLGSLLATKQTSGEWKAALRAMELSNVHQEDSLQLLKLKILSLCYDDMPHHLKLCFLYLGLFSEQPSIEVETLYQLWMAEGFVQPNNEESAITMMDAAEQYLDELATRGFVEVNEAEVPNIRRFKSCRLHSMMLDLCLHKAKQEIFSEVIRSCQRNEINKSPTPFGNIRRLSMNVGGGYQSEDVMAVLLKNAYMHLGYLRSLLLLKLPRRLEFVEFSESINLKLFLLLRVLRFDGFDLRESKFVGEVGKLTSLRYLSFRDCRLNNLPLSLGELLNLQTLDLRVVIDRMVTIPNIIWKLKRLRHLYLPSKFNAREDDKLRLDSLVNLETLENFDTSACSTTDLLFLTSLRNLTASVKGNAKSLQGIIKRINMNQNCLCQTSIHVRRFDAFTAEERNLSMSQLLECPSLHTLQIKGCMSILPHIICYSLTRIVLSRSALVNDPMATLGRFPNLWDLVLEDGAFLGKRLTFASGAFGQLKHLTLSNLPKLEFLIEEEGSMPNLCTLQVEGCNNLKELPIRLQELQGKNSLQPSMLKLHPCEGAPTLYWST</sequence>
<proteinExistence type="inferred from homology"/>
<dbReference type="RefSeq" id="XP_027120889.1">
    <property type="nucleotide sequence ID" value="XM_027265088.1"/>
</dbReference>
<comment type="similarity">
    <text evidence="1">Belongs to the disease resistance NB-LRR family.</text>
</comment>
<feature type="domain" description="Disease resistance R13L4/SHOC-2-like LRR" evidence="8">
    <location>
        <begin position="282"/>
        <end position="568"/>
    </location>
</feature>
<dbReference type="Pfam" id="PF23598">
    <property type="entry name" value="LRR_14"/>
    <property type="match status" value="1"/>
</dbReference>
<dbReference type="Gene3D" id="1.10.10.10">
    <property type="entry name" value="Winged helix-like DNA-binding domain superfamily/Winged helix DNA-binding domain"/>
    <property type="match status" value="1"/>
</dbReference>
<dbReference type="AlphaFoldDB" id="A0A6P6WZW7"/>
<dbReference type="InterPro" id="IPR042197">
    <property type="entry name" value="Apaf_helical"/>
</dbReference>
<dbReference type="Gene3D" id="1.10.8.430">
    <property type="entry name" value="Helical domain of apoptotic protease-activating factors"/>
    <property type="match status" value="1"/>
</dbReference>
<dbReference type="InterPro" id="IPR044974">
    <property type="entry name" value="Disease_R_plants"/>
</dbReference>
<dbReference type="FunFam" id="1.10.10.10:FF:000322">
    <property type="entry name" value="Probable disease resistance protein At1g63360"/>
    <property type="match status" value="1"/>
</dbReference>
<dbReference type="SUPFAM" id="SSF52540">
    <property type="entry name" value="P-loop containing nucleoside triphosphate hydrolases"/>
    <property type="match status" value="1"/>
</dbReference>
<dbReference type="InterPro" id="IPR055414">
    <property type="entry name" value="LRR_R13L4/SHOC2-like"/>
</dbReference>
<accession>A0A6P6WZW7</accession>
<evidence type="ECO:0000259" key="8">
    <source>
        <dbReference type="Pfam" id="PF23598"/>
    </source>
</evidence>
<keyword evidence="4" id="KW-0547">Nucleotide-binding</keyword>
<dbReference type="GeneID" id="113737954"/>
<dbReference type="Proteomes" id="UP001652660">
    <property type="component" value="Chromosome 3e"/>
</dbReference>
<dbReference type="GO" id="GO:0043531">
    <property type="term" value="F:ADP binding"/>
    <property type="evidence" value="ECO:0007669"/>
    <property type="project" value="InterPro"/>
</dbReference>
<dbReference type="InterPro" id="IPR058922">
    <property type="entry name" value="WHD_DRP"/>
</dbReference>
<dbReference type="GO" id="GO:0005524">
    <property type="term" value="F:ATP binding"/>
    <property type="evidence" value="ECO:0007669"/>
    <property type="project" value="UniProtKB-KW"/>
</dbReference>
<organism evidence="9 10">
    <name type="scientific">Coffea arabica</name>
    <name type="common">Arabian coffee</name>
    <dbReference type="NCBI Taxonomy" id="13443"/>
    <lineage>
        <taxon>Eukaryota</taxon>
        <taxon>Viridiplantae</taxon>
        <taxon>Streptophyta</taxon>
        <taxon>Embryophyta</taxon>
        <taxon>Tracheophyta</taxon>
        <taxon>Spermatophyta</taxon>
        <taxon>Magnoliopsida</taxon>
        <taxon>eudicotyledons</taxon>
        <taxon>Gunneridae</taxon>
        <taxon>Pentapetalae</taxon>
        <taxon>asterids</taxon>
        <taxon>lamiids</taxon>
        <taxon>Gentianales</taxon>
        <taxon>Rubiaceae</taxon>
        <taxon>Ixoroideae</taxon>
        <taxon>Gardenieae complex</taxon>
        <taxon>Bertiereae - Coffeeae clade</taxon>
        <taxon>Coffeeae</taxon>
        <taxon>Coffea</taxon>
    </lineage>
</organism>
<evidence type="ECO:0000256" key="4">
    <source>
        <dbReference type="ARBA" id="ARBA00022741"/>
    </source>
</evidence>
<keyword evidence="6" id="KW-0067">ATP-binding</keyword>
<keyword evidence="2" id="KW-0433">Leucine-rich repeat</keyword>
<keyword evidence="3" id="KW-0677">Repeat</keyword>
<evidence type="ECO:0000256" key="2">
    <source>
        <dbReference type="ARBA" id="ARBA00022614"/>
    </source>
</evidence>
<dbReference type="SUPFAM" id="SSF52058">
    <property type="entry name" value="L domain-like"/>
    <property type="match status" value="1"/>
</dbReference>
<evidence type="ECO:0000256" key="3">
    <source>
        <dbReference type="ARBA" id="ARBA00022737"/>
    </source>
</evidence>
<reference evidence="9" key="1">
    <citation type="journal article" date="2025" name="Foods">
        <title>Unveiling the Microbial Signatures of Arabica Coffee Cherries: Insights into Ripeness Specific Diversity, Functional Traits, and Implications for Quality and Safety.</title>
        <authorList>
            <consortium name="RefSeq"/>
            <person name="Tenea G.N."/>
            <person name="Cifuentes V."/>
            <person name="Reyes P."/>
            <person name="Cevallos-Vallejos M."/>
        </authorList>
    </citation>
    <scope>NUCLEOTIDE SEQUENCE [LARGE SCALE GENOMIC DNA]</scope>
</reference>
<evidence type="ECO:0000256" key="1">
    <source>
        <dbReference type="ARBA" id="ARBA00008894"/>
    </source>
</evidence>
<feature type="domain" description="Disease resistance protein winged helix" evidence="7">
    <location>
        <begin position="123"/>
        <end position="199"/>
    </location>
</feature>
<name>A0A6P6WZW7_COFAR</name>
<dbReference type="Gene3D" id="3.80.10.10">
    <property type="entry name" value="Ribonuclease Inhibitor"/>
    <property type="match status" value="1"/>
</dbReference>
<dbReference type="InterPro" id="IPR032675">
    <property type="entry name" value="LRR_dom_sf"/>
</dbReference>
<dbReference type="Pfam" id="PF23559">
    <property type="entry name" value="WHD_DRP"/>
    <property type="match status" value="1"/>
</dbReference>
<evidence type="ECO:0000313" key="10">
    <source>
        <dbReference type="RefSeq" id="XP_027120889.1"/>
    </source>
</evidence>
<dbReference type="OrthoDB" id="954254at2759"/>
<reference evidence="10" key="2">
    <citation type="submission" date="2025-08" db="UniProtKB">
        <authorList>
            <consortium name="RefSeq"/>
        </authorList>
    </citation>
    <scope>IDENTIFICATION</scope>
    <source>
        <tissue evidence="10">Leaves</tissue>
    </source>
</reference>
<dbReference type="PANTHER" id="PTHR23155:SF1185">
    <property type="entry name" value="DISEASE RESISTANCE RPP8-LIKE PROTEIN 3-RELATED"/>
    <property type="match status" value="1"/>
</dbReference>
<evidence type="ECO:0000259" key="7">
    <source>
        <dbReference type="Pfam" id="PF23559"/>
    </source>
</evidence>
<dbReference type="GO" id="GO:0098542">
    <property type="term" value="P:defense response to other organism"/>
    <property type="evidence" value="ECO:0007669"/>
    <property type="project" value="TreeGrafter"/>
</dbReference>
<dbReference type="InterPro" id="IPR036388">
    <property type="entry name" value="WH-like_DNA-bd_sf"/>
</dbReference>
<evidence type="ECO:0000256" key="6">
    <source>
        <dbReference type="ARBA" id="ARBA00022840"/>
    </source>
</evidence>
<dbReference type="InterPro" id="IPR027417">
    <property type="entry name" value="P-loop_NTPase"/>
</dbReference>
<dbReference type="PANTHER" id="PTHR23155">
    <property type="entry name" value="DISEASE RESISTANCE PROTEIN RP"/>
    <property type="match status" value="1"/>
</dbReference>
<evidence type="ECO:0000256" key="5">
    <source>
        <dbReference type="ARBA" id="ARBA00022821"/>
    </source>
</evidence>